<evidence type="ECO:0000313" key="1">
    <source>
        <dbReference type="EMBL" id="SUI73057.1"/>
    </source>
</evidence>
<dbReference type="RefSeq" id="WP_033640727.1">
    <property type="nucleotide sequence ID" value="NZ_CAMIQS010000002.1"/>
</dbReference>
<gene>
    <name evidence="1" type="ORF">NCTC10211_04559</name>
</gene>
<proteinExistence type="predicted"/>
<dbReference type="Proteomes" id="UP000254765">
    <property type="component" value="Unassembled WGS sequence"/>
</dbReference>
<protein>
    <submittedName>
        <fullName evidence="1">Uncharacterized protein</fullName>
    </submittedName>
</protein>
<dbReference type="AlphaFoldDB" id="A0A380A283"/>
<reference evidence="1 2" key="1">
    <citation type="submission" date="2018-06" db="EMBL/GenBank/DDBJ databases">
        <authorList>
            <consortium name="Pathogen Informatics"/>
            <person name="Doyle S."/>
        </authorList>
    </citation>
    <scope>NUCLEOTIDE SEQUENCE [LARGE SCALE GENOMIC DNA]</scope>
    <source>
        <strain evidence="1 2">NCTC10211</strain>
    </source>
</reference>
<sequence>MASLAMDTGKLYDGLRSSINLAGALLKPAEIFDKHKKRVIDDGGIILNEASLMDEINFLVENDAWTNMASFAAPEWGIKKNADGNVIKMYGLGDTPDYEAVVAGTTVNPITLDTAREIPVLNIKLQNGGTYLRTARMLPIQKTRNAQYLMAVRALDLDLNDNTGIAVSFINSSFPAIYFWSVSRQAQKYSWFYACDKFNPPTGAGGANVSRAPFDGTITRTAALVDVVGERMRGYENGTLYQEDLKTPPPNISGVMGYLQVAGRYPSDLTSSDGAYGCIGRIRVLSQATEDLAKLISQRA</sequence>
<organism evidence="1 2">
    <name type="scientific">Serratia marcescens</name>
    <dbReference type="NCBI Taxonomy" id="615"/>
    <lineage>
        <taxon>Bacteria</taxon>
        <taxon>Pseudomonadati</taxon>
        <taxon>Pseudomonadota</taxon>
        <taxon>Gammaproteobacteria</taxon>
        <taxon>Enterobacterales</taxon>
        <taxon>Yersiniaceae</taxon>
        <taxon>Serratia</taxon>
    </lineage>
</organism>
<evidence type="ECO:0000313" key="2">
    <source>
        <dbReference type="Proteomes" id="UP000254765"/>
    </source>
</evidence>
<accession>A0A380A283</accession>
<dbReference type="EMBL" id="UGYK01000002">
    <property type="protein sequence ID" value="SUI73057.1"/>
    <property type="molecule type" value="Genomic_DNA"/>
</dbReference>
<name>A0A380A283_SERMA</name>